<evidence type="ECO:0000256" key="17">
    <source>
        <dbReference type="ARBA" id="ARBA00039034"/>
    </source>
</evidence>
<evidence type="ECO:0000256" key="11">
    <source>
        <dbReference type="ARBA" id="ARBA00022946"/>
    </source>
</evidence>
<comment type="catalytic activity">
    <reaction evidence="27">
        <text>octadecanoyl-CoA + oxidized [electron-transfer flavoprotein] + H(+) = (2E)-octadecenoyl-CoA + reduced [electron-transfer flavoprotein]</text>
        <dbReference type="Rhea" id="RHEA:47240"/>
        <dbReference type="Rhea" id="RHEA-COMP:10685"/>
        <dbReference type="Rhea" id="RHEA-COMP:10686"/>
        <dbReference type="ChEBI" id="CHEBI:15378"/>
        <dbReference type="ChEBI" id="CHEBI:57394"/>
        <dbReference type="ChEBI" id="CHEBI:57692"/>
        <dbReference type="ChEBI" id="CHEBI:58307"/>
        <dbReference type="ChEBI" id="CHEBI:71412"/>
    </reaction>
    <physiologicalReaction direction="left-to-right" evidence="27">
        <dbReference type="Rhea" id="RHEA:47241"/>
    </physiologicalReaction>
</comment>
<keyword evidence="12" id="KW-0007">Acetylation</keyword>
<comment type="pathway">
    <text evidence="3">Lipid metabolism; mitochondrial fatty acid beta-oxidation.</text>
</comment>
<keyword evidence="10" id="KW-0276">Fatty acid metabolism</keyword>
<dbReference type="InterPro" id="IPR013786">
    <property type="entry name" value="AcylCoA_DH/ox_N"/>
</dbReference>
<evidence type="ECO:0000256" key="26">
    <source>
        <dbReference type="ARBA" id="ARBA00049140"/>
    </source>
</evidence>
<keyword evidence="13 28" id="KW-0560">Oxidoreductase</keyword>
<evidence type="ECO:0000256" key="15">
    <source>
        <dbReference type="ARBA" id="ARBA00023128"/>
    </source>
</evidence>
<keyword evidence="11" id="KW-0809">Transit peptide</keyword>
<comment type="subcellular location">
    <subcellularLocation>
        <location evidence="2">Mitochondrion inner membrane</location>
        <topology evidence="2">Peripheral membrane protein</topology>
    </subcellularLocation>
</comment>
<dbReference type="EC" id="1.3.8.9" evidence="17"/>
<dbReference type="GeneID" id="6758240"/>
<dbReference type="Gene3D" id="2.40.110.10">
    <property type="entry name" value="Butyryl-CoA Dehydrogenase, subunit A, domain 2"/>
    <property type="match status" value="1"/>
</dbReference>
<accession>B3S9U9</accession>
<evidence type="ECO:0000256" key="12">
    <source>
        <dbReference type="ARBA" id="ARBA00022990"/>
    </source>
</evidence>
<keyword evidence="15" id="KW-0496">Mitochondrion</keyword>
<protein>
    <recommendedName>
        <fullName evidence="18">Very long-chain specific acyl-CoA dehydrogenase, mitochondrial</fullName>
        <ecNumber evidence="17">1.3.8.9</ecNumber>
    </recommendedName>
</protein>
<dbReference type="Gene3D" id="1.20.140.10">
    <property type="entry name" value="Butyryl-CoA Dehydrogenase, subunit A, domain 3"/>
    <property type="match status" value="2"/>
</dbReference>
<evidence type="ECO:0000256" key="10">
    <source>
        <dbReference type="ARBA" id="ARBA00022832"/>
    </source>
</evidence>
<dbReference type="Pfam" id="PF00441">
    <property type="entry name" value="Acyl-CoA_dh_1"/>
    <property type="match status" value="1"/>
</dbReference>
<proteinExistence type="inferred from homology"/>
<comment type="cofactor">
    <cofactor evidence="1 28">
        <name>FAD</name>
        <dbReference type="ChEBI" id="CHEBI:57692"/>
    </cofactor>
</comment>
<dbReference type="GO" id="GO:0050660">
    <property type="term" value="F:flavin adenine dinucleotide binding"/>
    <property type="evidence" value="ECO:0007669"/>
    <property type="project" value="InterPro"/>
</dbReference>
<dbReference type="SUPFAM" id="SSF47203">
    <property type="entry name" value="Acyl-CoA dehydrogenase C-terminal domain-like"/>
    <property type="match status" value="2"/>
</dbReference>
<evidence type="ECO:0000259" key="33">
    <source>
        <dbReference type="Pfam" id="PF21343"/>
    </source>
</evidence>
<dbReference type="InterPro" id="IPR036250">
    <property type="entry name" value="AcylCo_DH-like_C"/>
</dbReference>
<dbReference type="InterPro" id="IPR006089">
    <property type="entry name" value="Acyl-CoA_DH_CS"/>
</dbReference>
<feature type="domain" description="Acyl-CoA dehydrogenase/oxidase N-terminal" evidence="32">
    <location>
        <begin position="42"/>
        <end position="143"/>
    </location>
</feature>
<comment type="similarity">
    <text evidence="4 28">Belongs to the acyl-CoA dehydrogenase family.</text>
</comment>
<evidence type="ECO:0000256" key="19">
    <source>
        <dbReference type="ARBA" id="ARBA00045422"/>
    </source>
</evidence>
<evidence type="ECO:0000259" key="31">
    <source>
        <dbReference type="Pfam" id="PF02770"/>
    </source>
</evidence>
<dbReference type="InterPro" id="IPR009075">
    <property type="entry name" value="AcylCo_DH/oxidase_C"/>
</dbReference>
<dbReference type="SUPFAM" id="SSF56645">
    <property type="entry name" value="Acyl-CoA dehydrogenase NM domain-like"/>
    <property type="match status" value="1"/>
</dbReference>
<comment type="catalytic activity">
    <reaction evidence="25">
        <text>a very-long-chain 2,3-saturated fatty acyl-CoA + oxidized [electron-transfer flavoprotein] + H(+) = a very-long-chain (2E)-enoyl-CoA + reduced [electron-transfer flavoprotein]</text>
        <dbReference type="Rhea" id="RHEA:19181"/>
        <dbReference type="Rhea" id="RHEA-COMP:10685"/>
        <dbReference type="Rhea" id="RHEA-COMP:10686"/>
        <dbReference type="ChEBI" id="CHEBI:15378"/>
        <dbReference type="ChEBI" id="CHEBI:57692"/>
        <dbReference type="ChEBI" id="CHEBI:58307"/>
        <dbReference type="ChEBI" id="CHEBI:83724"/>
        <dbReference type="ChEBI" id="CHEBI:83728"/>
        <dbReference type="EC" id="1.3.8.9"/>
    </reaction>
    <physiologicalReaction direction="left-to-right" evidence="25">
        <dbReference type="Rhea" id="RHEA:19182"/>
    </physiologicalReaction>
</comment>
<evidence type="ECO:0000256" key="22">
    <source>
        <dbReference type="ARBA" id="ARBA00047916"/>
    </source>
</evidence>
<feature type="region of interest" description="Disordered" evidence="29">
    <location>
        <begin position="420"/>
        <end position="440"/>
    </location>
</feature>
<keyword evidence="14" id="KW-0443">Lipid metabolism</keyword>
<dbReference type="PANTHER" id="PTHR43884">
    <property type="entry name" value="ACYL-COA DEHYDROGENASE"/>
    <property type="match status" value="1"/>
</dbReference>
<evidence type="ECO:0000313" key="34">
    <source>
        <dbReference type="EMBL" id="EDV20535.1"/>
    </source>
</evidence>
<dbReference type="OMA" id="PMIHTEP"/>
<evidence type="ECO:0000256" key="8">
    <source>
        <dbReference type="ARBA" id="ARBA00022799"/>
    </source>
</evidence>
<evidence type="ECO:0000256" key="28">
    <source>
        <dbReference type="RuleBase" id="RU362125"/>
    </source>
</evidence>
<evidence type="ECO:0000256" key="24">
    <source>
        <dbReference type="ARBA" id="ARBA00049038"/>
    </source>
</evidence>
<dbReference type="InterPro" id="IPR006091">
    <property type="entry name" value="Acyl-CoA_Oxase/DH_mid-dom"/>
</dbReference>
<evidence type="ECO:0000256" key="2">
    <source>
        <dbReference type="ARBA" id="ARBA00004637"/>
    </source>
</evidence>
<dbReference type="InParanoid" id="B3S9U9"/>
<comment type="catalytic activity">
    <reaction evidence="26">
        <text>eicosanoyl-CoA + oxidized [electron-transfer flavoprotein] + H(+) = (2E)-eicosenoyl-CoA + reduced [electron-transfer flavoprotein]</text>
        <dbReference type="Rhea" id="RHEA:47236"/>
        <dbReference type="Rhea" id="RHEA-COMP:10685"/>
        <dbReference type="Rhea" id="RHEA-COMP:10686"/>
        <dbReference type="ChEBI" id="CHEBI:15378"/>
        <dbReference type="ChEBI" id="CHEBI:57380"/>
        <dbReference type="ChEBI" id="CHEBI:57692"/>
        <dbReference type="ChEBI" id="CHEBI:58307"/>
        <dbReference type="ChEBI" id="CHEBI:74691"/>
    </reaction>
    <physiologicalReaction direction="left-to-right" evidence="26">
        <dbReference type="Rhea" id="RHEA:47237"/>
    </physiologicalReaction>
</comment>
<evidence type="ECO:0000313" key="35">
    <source>
        <dbReference type="Proteomes" id="UP000009022"/>
    </source>
</evidence>
<evidence type="ECO:0000256" key="7">
    <source>
        <dbReference type="ARBA" id="ARBA00022792"/>
    </source>
</evidence>
<dbReference type="RefSeq" id="XP_002116961.1">
    <property type="nucleotide sequence ID" value="XM_002116925.1"/>
</dbReference>
<dbReference type="OrthoDB" id="2588832at2759"/>
<name>B3S9U9_TRIAD</name>
<evidence type="ECO:0000256" key="29">
    <source>
        <dbReference type="SAM" id="MobiDB-lite"/>
    </source>
</evidence>
<dbReference type="GO" id="GO:0005743">
    <property type="term" value="C:mitochondrial inner membrane"/>
    <property type="evidence" value="ECO:0007669"/>
    <property type="project" value="UniProtKB-SubCell"/>
</dbReference>
<keyword evidence="35" id="KW-1185">Reference proteome</keyword>
<dbReference type="CTD" id="6758240"/>
<dbReference type="FunFam" id="1.20.140.10:FF:000008">
    <property type="entry name" value="acyl-CoA dehydrogenase family member 9, mitochondrial"/>
    <property type="match status" value="1"/>
</dbReference>
<keyword evidence="8" id="KW-0702">S-nitrosylation</keyword>
<dbReference type="InterPro" id="IPR037069">
    <property type="entry name" value="AcylCoA_DH/ox_N_sf"/>
</dbReference>
<feature type="domain" description="ACAD9/ACADV-like C-terminal" evidence="33">
    <location>
        <begin position="449"/>
        <end position="566"/>
    </location>
</feature>
<evidence type="ECO:0000256" key="1">
    <source>
        <dbReference type="ARBA" id="ARBA00001974"/>
    </source>
</evidence>
<evidence type="ECO:0000259" key="30">
    <source>
        <dbReference type="Pfam" id="PF00441"/>
    </source>
</evidence>
<gene>
    <name evidence="34" type="ORF">TRIADDRAFT_31731</name>
</gene>
<dbReference type="STRING" id="10228.B3S9U9"/>
<dbReference type="PROSITE" id="PS00073">
    <property type="entry name" value="ACYL_COA_DH_2"/>
    <property type="match status" value="1"/>
</dbReference>
<dbReference type="InterPro" id="IPR046373">
    <property type="entry name" value="Acyl-CoA_Oxase/DH_mid-dom_sf"/>
</dbReference>
<dbReference type="PROSITE" id="PS00072">
    <property type="entry name" value="ACYL_COA_DH_1"/>
    <property type="match status" value="1"/>
</dbReference>
<dbReference type="Gene3D" id="1.10.540.10">
    <property type="entry name" value="Acyl-CoA dehydrogenase/oxidase, N-terminal domain"/>
    <property type="match status" value="1"/>
</dbReference>
<keyword evidence="5" id="KW-0597">Phosphoprotein</keyword>
<dbReference type="GO" id="GO:0000062">
    <property type="term" value="F:fatty-acyl-CoA binding"/>
    <property type="evidence" value="ECO:0000318"/>
    <property type="project" value="GO_Central"/>
</dbReference>
<evidence type="ECO:0000256" key="23">
    <source>
        <dbReference type="ARBA" id="ARBA00048086"/>
    </source>
</evidence>
<dbReference type="AlphaFoldDB" id="B3S9U9"/>
<evidence type="ECO:0000256" key="20">
    <source>
        <dbReference type="ARBA" id="ARBA00046812"/>
    </source>
</evidence>
<dbReference type="Proteomes" id="UP000009022">
    <property type="component" value="Unassembled WGS sequence"/>
</dbReference>
<comment type="catalytic activity">
    <reaction evidence="24">
        <text>tetradecanoyl-CoA + oxidized [electron-transfer flavoprotein] + H(+) = (2E)-tetradecenoyl-CoA + reduced [electron-transfer flavoprotein]</text>
        <dbReference type="Rhea" id="RHEA:47316"/>
        <dbReference type="Rhea" id="RHEA-COMP:10685"/>
        <dbReference type="Rhea" id="RHEA-COMP:10686"/>
        <dbReference type="ChEBI" id="CHEBI:15378"/>
        <dbReference type="ChEBI" id="CHEBI:57385"/>
        <dbReference type="ChEBI" id="CHEBI:57692"/>
        <dbReference type="ChEBI" id="CHEBI:58307"/>
        <dbReference type="ChEBI" id="CHEBI:61405"/>
    </reaction>
    <physiologicalReaction direction="left-to-right" evidence="24">
        <dbReference type="Rhea" id="RHEA:47317"/>
    </physiologicalReaction>
</comment>
<dbReference type="PANTHER" id="PTHR43884:SF11">
    <property type="entry name" value="VERY LONG-CHAIN SPECIFIC ACYL-COA DEHYDROGENASE, MITOCHONDRIAL"/>
    <property type="match status" value="1"/>
</dbReference>
<evidence type="ECO:0000256" key="5">
    <source>
        <dbReference type="ARBA" id="ARBA00022553"/>
    </source>
</evidence>
<dbReference type="FunFam" id="1.10.540.10:FF:000001">
    <property type="entry name" value="Very long-chain-specific acyl-CoA dehydrogenase, mitochondrial"/>
    <property type="match status" value="1"/>
</dbReference>
<feature type="domain" description="Acyl-CoA oxidase/dehydrogenase middle" evidence="31">
    <location>
        <begin position="147"/>
        <end position="249"/>
    </location>
</feature>
<dbReference type="KEGG" id="tad:TRIADDRAFT_31731"/>
<evidence type="ECO:0000256" key="18">
    <source>
        <dbReference type="ARBA" id="ARBA00040902"/>
    </source>
</evidence>
<evidence type="ECO:0000256" key="13">
    <source>
        <dbReference type="ARBA" id="ARBA00023002"/>
    </source>
</evidence>
<dbReference type="PhylomeDB" id="B3S9U9"/>
<evidence type="ECO:0000256" key="3">
    <source>
        <dbReference type="ARBA" id="ARBA00005198"/>
    </source>
</evidence>
<dbReference type="FunFam" id="2.40.110.10:FF:000006">
    <property type="entry name" value="very long-chain specific acyl-CoA dehydrogenase, mitochondrial"/>
    <property type="match status" value="1"/>
</dbReference>
<evidence type="ECO:0000256" key="9">
    <source>
        <dbReference type="ARBA" id="ARBA00022827"/>
    </source>
</evidence>
<evidence type="ECO:0000256" key="16">
    <source>
        <dbReference type="ARBA" id="ARBA00023136"/>
    </source>
</evidence>
<dbReference type="HOGENOM" id="CLU_018204_11_2_1"/>
<comment type="function">
    <text evidence="19">Very long-chain specific acyl-CoA dehydrogenase is one of the acyl-CoA dehydrogenases that catalyze the first step of mitochondrial fatty acid beta-oxidation, an aerobic process breaking down fatty acids into acetyl-CoA and allowing the production of energy from fats. The first step of fatty acid beta-oxidation consists in the removal of one hydrogen from C-2 and C-3 of the straight-chain fatty acyl-CoA thioester, resulting in the formation of trans-2-enoyl-CoA. Among the different mitochondrial acyl-CoA dehydrogenases, very long-chain specific acyl-CoA dehydrogenase acts specifically on acyl-CoAs with saturated 12 to 24 carbons long primary chains.</text>
</comment>
<evidence type="ECO:0000256" key="6">
    <source>
        <dbReference type="ARBA" id="ARBA00022630"/>
    </source>
</evidence>
<feature type="domain" description="Acyl-CoA dehydrogenase/oxidase C-terminal" evidence="30">
    <location>
        <begin position="261"/>
        <end position="408"/>
    </location>
</feature>
<keyword evidence="7" id="KW-0999">Mitochondrion inner membrane</keyword>
<dbReference type="Pfam" id="PF21343">
    <property type="entry name" value="ACAD9-ACADV_C"/>
    <property type="match status" value="1"/>
</dbReference>
<keyword evidence="6 28" id="KW-0285">Flavoprotein</keyword>
<comment type="catalytic activity">
    <reaction evidence="22">
        <text>oxidized [electron-transfer flavoprotein] + hexadecanoyl-CoA + H(+) = (2E)-hexadecenoyl-CoA + reduced [electron-transfer flavoprotein]</text>
        <dbReference type="Rhea" id="RHEA:43448"/>
        <dbReference type="Rhea" id="RHEA-COMP:10685"/>
        <dbReference type="Rhea" id="RHEA-COMP:10686"/>
        <dbReference type="ChEBI" id="CHEBI:15378"/>
        <dbReference type="ChEBI" id="CHEBI:57379"/>
        <dbReference type="ChEBI" id="CHEBI:57692"/>
        <dbReference type="ChEBI" id="CHEBI:58307"/>
        <dbReference type="ChEBI" id="CHEBI:61526"/>
    </reaction>
    <physiologicalReaction direction="left-to-right" evidence="22">
        <dbReference type="Rhea" id="RHEA:43449"/>
    </physiologicalReaction>
</comment>
<comment type="catalytic activity">
    <reaction evidence="23">
        <text>tetracosanoyl-CoA + oxidized [electron-transfer flavoprotein] + H(+) = (2E)-tetracosenoyl-CoA + reduced [electron-transfer flavoprotein]</text>
        <dbReference type="Rhea" id="RHEA:47232"/>
        <dbReference type="Rhea" id="RHEA-COMP:10685"/>
        <dbReference type="Rhea" id="RHEA-COMP:10686"/>
        <dbReference type="ChEBI" id="CHEBI:15378"/>
        <dbReference type="ChEBI" id="CHEBI:57692"/>
        <dbReference type="ChEBI" id="CHEBI:58307"/>
        <dbReference type="ChEBI" id="CHEBI:65052"/>
        <dbReference type="ChEBI" id="CHEBI:74693"/>
    </reaction>
    <physiologicalReaction direction="left-to-right" evidence="23">
        <dbReference type="Rhea" id="RHEA:47233"/>
    </physiologicalReaction>
</comment>
<evidence type="ECO:0000256" key="4">
    <source>
        <dbReference type="ARBA" id="ARBA00009347"/>
    </source>
</evidence>
<dbReference type="EMBL" id="DS985259">
    <property type="protein sequence ID" value="EDV20535.1"/>
    <property type="molecule type" value="Genomic_DNA"/>
</dbReference>
<organism evidence="34 35">
    <name type="scientific">Trichoplax adhaerens</name>
    <name type="common">Trichoplax reptans</name>
    <dbReference type="NCBI Taxonomy" id="10228"/>
    <lineage>
        <taxon>Eukaryota</taxon>
        <taxon>Metazoa</taxon>
        <taxon>Placozoa</taxon>
        <taxon>Uniplacotomia</taxon>
        <taxon>Trichoplacea</taxon>
        <taxon>Trichoplacidae</taxon>
        <taxon>Trichoplax</taxon>
    </lineage>
</organism>
<dbReference type="InterPro" id="IPR009100">
    <property type="entry name" value="AcylCoA_DH/oxidase_NM_dom_sf"/>
</dbReference>
<dbReference type="InterPro" id="IPR049448">
    <property type="entry name" value="ACAD9/ACADV-like_C"/>
</dbReference>
<dbReference type="Pfam" id="PF02770">
    <property type="entry name" value="Acyl-CoA_dh_M"/>
    <property type="match status" value="1"/>
</dbReference>
<keyword evidence="9 28" id="KW-0274">FAD</keyword>
<dbReference type="GO" id="GO:0006631">
    <property type="term" value="P:fatty acid metabolic process"/>
    <property type="evidence" value="ECO:0007669"/>
    <property type="project" value="UniProtKB-KW"/>
</dbReference>
<evidence type="ECO:0000259" key="32">
    <source>
        <dbReference type="Pfam" id="PF02771"/>
    </source>
</evidence>
<reference evidence="34 35" key="1">
    <citation type="journal article" date="2008" name="Nature">
        <title>The Trichoplax genome and the nature of placozoans.</title>
        <authorList>
            <person name="Srivastava M."/>
            <person name="Begovic E."/>
            <person name="Chapman J."/>
            <person name="Putnam N.H."/>
            <person name="Hellsten U."/>
            <person name="Kawashima T."/>
            <person name="Kuo A."/>
            <person name="Mitros T."/>
            <person name="Salamov A."/>
            <person name="Carpenter M.L."/>
            <person name="Signorovitch A.Y."/>
            <person name="Moreno M.A."/>
            <person name="Kamm K."/>
            <person name="Grimwood J."/>
            <person name="Schmutz J."/>
            <person name="Shapiro H."/>
            <person name="Grigoriev I.V."/>
            <person name="Buss L.W."/>
            <person name="Schierwater B."/>
            <person name="Dellaporta S.L."/>
            <person name="Rokhsar D.S."/>
        </authorList>
    </citation>
    <scope>NUCLEOTIDE SEQUENCE [LARGE SCALE GENOMIC DNA]</scope>
    <source>
        <strain evidence="34 35">Grell-BS-1999</strain>
    </source>
</reference>
<evidence type="ECO:0000256" key="27">
    <source>
        <dbReference type="ARBA" id="ARBA00049224"/>
    </source>
</evidence>
<comment type="subunit">
    <text evidence="20">Homodimer. Homodimerizes after import into the mitochondrion.</text>
</comment>
<dbReference type="Pfam" id="PF02771">
    <property type="entry name" value="Acyl-CoA_dh_N"/>
    <property type="match status" value="1"/>
</dbReference>
<comment type="catalytic activity">
    <reaction evidence="21">
        <text>dodecanoyl-CoA + oxidized [electron-transfer flavoprotein] + H(+) = (2E)-dodecenoyl-CoA + reduced [electron-transfer flavoprotein]</text>
        <dbReference type="Rhea" id="RHEA:47296"/>
        <dbReference type="Rhea" id="RHEA-COMP:10685"/>
        <dbReference type="Rhea" id="RHEA-COMP:10686"/>
        <dbReference type="ChEBI" id="CHEBI:15378"/>
        <dbReference type="ChEBI" id="CHEBI:57330"/>
        <dbReference type="ChEBI" id="CHEBI:57375"/>
        <dbReference type="ChEBI" id="CHEBI:57692"/>
        <dbReference type="ChEBI" id="CHEBI:58307"/>
    </reaction>
    <physiologicalReaction direction="left-to-right" evidence="21">
        <dbReference type="Rhea" id="RHEA:47297"/>
    </physiologicalReaction>
</comment>
<sequence length="575" mass="63557">MNRDDSFARGIFSGKVKTKRFHPYLDTLNDEARETLRIMLNNFEKYFAEVHDAKQNDTDETTLEKPFAMFKEIGGLGLKAPEKYGGLEFNYAQFSRVVEVFGKYDLSFTITAGVHQSIGYQGLVLFGTEEQKQKYLPDLAAGKKIAAFALTEPTAGSDAAALRTKAVLDNDGKHYILNGNKLWTTNGGIAGIITVFARVERRKEDPEDTAEGITAFIIEKDFPGVSNGPPEKKMGLRSCNTAALYFDNVKVPVENVIGKVGEGFKIALSIVNTGRFGINASLVGTTRELVRRASDHVNTRVQFNQKLIEFQAIQEKLAKMAMFHYAIESITLFLCNNMDGGITDIQLETAMSKIFTTEAAWYCIDECIQVLGGNGYMRDNDIERHLRDARVFRIFEGANDTLRLFVASTGIQAAAKRMRESQKSMKDCGSQESDKEQGNSDLVEAVATPLRDSALKVTQRVEEFSSAVKLLLHKHGKDIGNQQFLLTRLANSAVDLFAMTAVLTRATGAINKGLASSNHEQLLAKTFVVEGCTRVKRDLQAIKDPENLTTFAAFSQIASDISQNDAIVATRPLGF</sequence>
<evidence type="ECO:0000256" key="14">
    <source>
        <dbReference type="ARBA" id="ARBA00023098"/>
    </source>
</evidence>
<evidence type="ECO:0000256" key="21">
    <source>
        <dbReference type="ARBA" id="ARBA00047893"/>
    </source>
</evidence>
<evidence type="ECO:0000256" key="25">
    <source>
        <dbReference type="ARBA" id="ARBA00049050"/>
    </source>
</evidence>
<dbReference type="GO" id="GO:0017099">
    <property type="term" value="F:very-long-chain fatty acyl-CoA dehydrogenase activity"/>
    <property type="evidence" value="ECO:0000318"/>
    <property type="project" value="GO_Central"/>
</dbReference>
<dbReference type="eggNOG" id="KOG0137">
    <property type="taxonomic scope" value="Eukaryota"/>
</dbReference>
<keyword evidence="16" id="KW-0472">Membrane</keyword>